<dbReference type="AlphaFoldDB" id="A0AAN6M1P3"/>
<dbReference type="Pfam" id="PF07103">
    <property type="entry name" value="DUF1365"/>
    <property type="match status" value="1"/>
</dbReference>
<evidence type="ECO:0000313" key="1">
    <source>
        <dbReference type="EMBL" id="KAK3214720.1"/>
    </source>
</evidence>
<accession>A0AAN6M1P3</accession>
<proteinExistence type="predicted"/>
<reference evidence="1 2" key="1">
    <citation type="submission" date="2021-02" db="EMBL/GenBank/DDBJ databases">
        <title>Genome assembly of Pseudopithomyces chartarum.</title>
        <authorList>
            <person name="Jauregui R."/>
            <person name="Singh J."/>
            <person name="Voisey C."/>
        </authorList>
    </citation>
    <scope>NUCLEOTIDE SEQUENCE [LARGE SCALE GENOMIC DNA]</scope>
    <source>
        <strain evidence="1 2">AGR01</strain>
    </source>
</reference>
<sequence>MTAESKMNSFRKGNALGLCNIPSRLLFPVEQHTPVSFQDAMLLGGITPDGMELPDGKDKCLGRWWLRIHADDYLIRGVADLGFYGKLKVFLREKGVKDDEWSYAYLVTAPRFFGYAFNPASFWFIYNSDHELTRMITEVNNTFGEKHMYLLDGSNPTGPLRTPDEETLDPPPSKTTFADSWTKEFHVSPFNSRKGGGYSQKALNPFPSPDSIPAMDITITLRSSKEHAKIVARLFSIGAALELETLSWFHMIKFIAAWGWVGFMTFPRIVKEAYVLYFRRGLDVWFRPEVRASSLGRMPSQTECFLQKVFRDYLFHVVHHSTNPFCINYETAIPDKPKDSVATTHRRGREGDVKMLDLRVFTGAFYSRFVHYAHTWEALDRECLVADERNRTLWISEPVLLPLLLPDSALDKLKEVEQQWSRSYLDELRWTVLKKLRCPPAKPAYPITPKAVELQAEDIREHSFSELDRFVRSPFGSLYAGSYRRAVTKLFLAQRYTLGFEEIIDLFDLSLRVTLCWLGATTMGSFAQAQGHSHNITSSSSLCLKFIFFGLCHIYGLLKGYK</sequence>
<dbReference type="PANTHER" id="PTHR33973">
    <property type="entry name" value="OS07G0153300 PROTEIN"/>
    <property type="match status" value="1"/>
</dbReference>
<protein>
    <submittedName>
        <fullName evidence="1">Uncharacterized protein</fullName>
    </submittedName>
</protein>
<dbReference type="PANTHER" id="PTHR33973:SF4">
    <property type="entry name" value="OS07G0153300 PROTEIN"/>
    <property type="match status" value="1"/>
</dbReference>
<organism evidence="1 2">
    <name type="scientific">Pseudopithomyces chartarum</name>
    <dbReference type="NCBI Taxonomy" id="1892770"/>
    <lineage>
        <taxon>Eukaryota</taxon>
        <taxon>Fungi</taxon>
        <taxon>Dikarya</taxon>
        <taxon>Ascomycota</taxon>
        <taxon>Pezizomycotina</taxon>
        <taxon>Dothideomycetes</taxon>
        <taxon>Pleosporomycetidae</taxon>
        <taxon>Pleosporales</taxon>
        <taxon>Massarineae</taxon>
        <taxon>Didymosphaeriaceae</taxon>
        <taxon>Pseudopithomyces</taxon>
    </lineage>
</organism>
<name>A0AAN6M1P3_9PLEO</name>
<evidence type="ECO:0000313" key="2">
    <source>
        <dbReference type="Proteomes" id="UP001280581"/>
    </source>
</evidence>
<dbReference type="InterPro" id="IPR010775">
    <property type="entry name" value="DUF1365"/>
</dbReference>
<dbReference type="EMBL" id="WVTA01000003">
    <property type="protein sequence ID" value="KAK3214720.1"/>
    <property type="molecule type" value="Genomic_DNA"/>
</dbReference>
<dbReference type="Proteomes" id="UP001280581">
    <property type="component" value="Unassembled WGS sequence"/>
</dbReference>
<comment type="caution">
    <text evidence="1">The sequence shown here is derived from an EMBL/GenBank/DDBJ whole genome shotgun (WGS) entry which is preliminary data.</text>
</comment>
<gene>
    <name evidence="1" type="ORF">GRF29_19g1056338</name>
</gene>
<keyword evidence="2" id="KW-1185">Reference proteome</keyword>